<evidence type="ECO:0000256" key="5">
    <source>
        <dbReference type="ARBA" id="ARBA00022723"/>
    </source>
</evidence>
<keyword evidence="4" id="KW-0812">Transmembrane</keyword>
<keyword evidence="8 11" id="KW-0408">Iron</keyword>
<dbReference type="InterPro" id="IPR050665">
    <property type="entry name" value="Cytochrome_P450_Monooxygen"/>
</dbReference>
<evidence type="ECO:0000256" key="6">
    <source>
        <dbReference type="ARBA" id="ARBA00022989"/>
    </source>
</evidence>
<name>A0A445I4J9_GLYSO</name>
<dbReference type="PROSITE" id="PS00086">
    <property type="entry name" value="CYTOCHROME_P450"/>
    <property type="match status" value="1"/>
</dbReference>
<organism evidence="13 14">
    <name type="scientific">Glycine soja</name>
    <name type="common">Wild soybean</name>
    <dbReference type="NCBI Taxonomy" id="3848"/>
    <lineage>
        <taxon>Eukaryota</taxon>
        <taxon>Viridiplantae</taxon>
        <taxon>Streptophyta</taxon>
        <taxon>Embryophyta</taxon>
        <taxon>Tracheophyta</taxon>
        <taxon>Spermatophyta</taxon>
        <taxon>Magnoliopsida</taxon>
        <taxon>eudicotyledons</taxon>
        <taxon>Gunneridae</taxon>
        <taxon>Pentapetalae</taxon>
        <taxon>rosids</taxon>
        <taxon>fabids</taxon>
        <taxon>Fabales</taxon>
        <taxon>Fabaceae</taxon>
        <taxon>Papilionoideae</taxon>
        <taxon>50 kb inversion clade</taxon>
        <taxon>NPAAA clade</taxon>
        <taxon>indigoferoid/millettioid clade</taxon>
        <taxon>Phaseoleae</taxon>
        <taxon>Glycine</taxon>
        <taxon>Glycine subgen. Soja</taxon>
    </lineage>
</organism>
<comment type="subcellular location">
    <subcellularLocation>
        <location evidence="1">Membrane</location>
        <topology evidence="1">Single-pass membrane protein</topology>
    </subcellularLocation>
</comment>
<feature type="binding site" description="axial binding residue" evidence="11">
    <location>
        <position position="115"/>
    </location>
    <ligand>
        <name>heme</name>
        <dbReference type="ChEBI" id="CHEBI:30413"/>
    </ligand>
    <ligandPart>
        <name>Fe</name>
        <dbReference type="ChEBI" id="CHEBI:18248"/>
    </ligandPart>
</feature>
<evidence type="ECO:0000256" key="3">
    <source>
        <dbReference type="ARBA" id="ARBA00022617"/>
    </source>
</evidence>
<dbReference type="InterPro" id="IPR036396">
    <property type="entry name" value="Cyt_P450_sf"/>
</dbReference>
<evidence type="ECO:0000313" key="13">
    <source>
        <dbReference type="EMBL" id="RZB81048.1"/>
    </source>
</evidence>
<dbReference type="GO" id="GO:0005506">
    <property type="term" value="F:iron ion binding"/>
    <property type="evidence" value="ECO:0007669"/>
    <property type="project" value="InterPro"/>
</dbReference>
<dbReference type="PANTHER" id="PTHR24282">
    <property type="entry name" value="CYTOCHROME P450 FAMILY MEMBER"/>
    <property type="match status" value="1"/>
</dbReference>
<evidence type="ECO:0000256" key="1">
    <source>
        <dbReference type="ARBA" id="ARBA00004167"/>
    </source>
</evidence>
<dbReference type="PANTHER" id="PTHR24282:SF196">
    <property type="entry name" value="CYTOCHROME P450 714C2"/>
    <property type="match status" value="1"/>
</dbReference>
<evidence type="ECO:0000256" key="10">
    <source>
        <dbReference type="ARBA" id="ARBA00023136"/>
    </source>
</evidence>
<dbReference type="InterPro" id="IPR001128">
    <property type="entry name" value="Cyt_P450"/>
</dbReference>
<evidence type="ECO:0000256" key="9">
    <source>
        <dbReference type="ARBA" id="ARBA00023033"/>
    </source>
</evidence>
<evidence type="ECO:0000256" key="8">
    <source>
        <dbReference type="ARBA" id="ARBA00023004"/>
    </source>
</evidence>
<keyword evidence="10" id="KW-0472">Membrane</keyword>
<keyword evidence="5 11" id="KW-0479">Metal-binding</keyword>
<protein>
    <submittedName>
        <fullName evidence="13">Cytochrome P450 714A1</fullName>
    </submittedName>
</protein>
<dbReference type="GO" id="GO:0020037">
    <property type="term" value="F:heme binding"/>
    <property type="evidence" value="ECO:0007669"/>
    <property type="project" value="InterPro"/>
</dbReference>
<evidence type="ECO:0000256" key="7">
    <source>
        <dbReference type="ARBA" id="ARBA00023002"/>
    </source>
</evidence>
<evidence type="ECO:0000313" key="14">
    <source>
        <dbReference type="Proteomes" id="UP000289340"/>
    </source>
</evidence>
<dbReference type="SUPFAM" id="SSF48264">
    <property type="entry name" value="Cytochrome P450"/>
    <property type="match status" value="1"/>
</dbReference>
<dbReference type="InterPro" id="IPR017972">
    <property type="entry name" value="Cyt_P450_CS"/>
</dbReference>
<dbReference type="InterPro" id="IPR002401">
    <property type="entry name" value="Cyt_P450_E_grp-I"/>
</dbReference>
<reference evidence="13 14" key="1">
    <citation type="submission" date="2018-09" db="EMBL/GenBank/DDBJ databases">
        <title>A high-quality reference genome of wild soybean provides a powerful tool to mine soybean genomes.</title>
        <authorList>
            <person name="Xie M."/>
            <person name="Chung C.Y.L."/>
            <person name="Li M.-W."/>
            <person name="Wong F.-L."/>
            <person name="Chan T.-F."/>
            <person name="Lam H.-M."/>
        </authorList>
    </citation>
    <scope>NUCLEOTIDE SEQUENCE [LARGE SCALE GENOMIC DNA]</scope>
    <source>
        <strain evidence="14">cv. W05</strain>
        <tissue evidence="13">Hypocotyl of etiolated seedlings</tissue>
    </source>
</reference>
<dbReference type="Proteomes" id="UP000289340">
    <property type="component" value="Chromosome 11"/>
</dbReference>
<evidence type="ECO:0000256" key="2">
    <source>
        <dbReference type="ARBA" id="ARBA00010617"/>
    </source>
</evidence>
<dbReference type="GO" id="GO:0016705">
    <property type="term" value="F:oxidoreductase activity, acting on paired donors, with incorporation or reduction of molecular oxygen"/>
    <property type="evidence" value="ECO:0007669"/>
    <property type="project" value="InterPro"/>
</dbReference>
<dbReference type="GO" id="GO:0016020">
    <property type="term" value="C:membrane"/>
    <property type="evidence" value="ECO:0007669"/>
    <property type="project" value="UniProtKB-SubCell"/>
</dbReference>
<keyword evidence="9 12" id="KW-0503">Monooxygenase</keyword>
<gene>
    <name evidence="13" type="ORF">D0Y65_030693</name>
</gene>
<comment type="similarity">
    <text evidence="2 12">Belongs to the cytochrome P450 family.</text>
</comment>
<accession>A0A445I4J9</accession>
<evidence type="ECO:0000256" key="12">
    <source>
        <dbReference type="RuleBase" id="RU000461"/>
    </source>
</evidence>
<dbReference type="PRINTS" id="PR00463">
    <property type="entry name" value="EP450I"/>
</dbReference>
<dbReference type="Pfam" id="PF00067">
    <property type="entry name" value="p450"/>
    <property type="match status" value="1"/>
</dbReference>
<keyword evidence="6" id="KW-1133">Transmembrane helix</keyword>
<dbReference type="Gene3D" id="1.10.630.10">
    <property type="entry name" value="Cytochrome P450"/>
    <property type="match status" value="1"/>
</dbReference>
<keyword evidence="14" id="KW-1185">Reference proteome</keyword>
<proteinExistence type="inferred from homology"/>
<dbReference type="EMBL" id="QZWG01000011">
    <property type="protein sequence ID" value="RZB81048.1"/>
    <property type="molecule type" value="Genomic_DNA"/>
</dbReference>
<comment type="caution">
    <text evidence="13">The sequence shown here is derived from an EMBL/GenBank/DDBJ whole genome shotgun (WGS) entry which is preliminary data.</text>
</comment>
<comment type="cofactor">
    <cofactor evidence="11">
        <name>heme</name>
        <dbReference type="ChEBI" id="CHEBI:30413"/>
    </cofactor>
</comment>
<evidence type="ECO:0000256" key="4">
    <source>
        <dbReference type="ARBA" id="ARBA00022692"/>
    </source>
</evidence>
<keyword evidence="7 12" id="KW-0560">Oxidoreductase</keyword>
<dbReference type="GO" id="GO:0004497">
    <property type="term" value="F:monooxygenase activity"/>
    <property type="evidence" value="ECO:0007669"/>
    <property type="project" value="UniProtKB-KW"/>
</dbReference>
<evidence type="ECO:0000256" key="11">
    <source>
        <dbReference type="PIRSR" id="PIRSR602401-1"/>
    </source>
</evidence>
<sequence length="167" mass="18868">MYIRVEVMIIKLSSYLANSYKFTSPLVLCDLTLEGYHNSLVVVASRKAFKDLKFGNIDVPKGLSIWVMVVTLHTNLDIEGDDAYKFNPERFSNGTIGACKLPHMYMPFGVGPRVCLGQNLAMVELKMLIALILSKFIFSLSMRYVQSPTLRLLMEPEHGVHLLVKKL</sequence>
<dbReference type="AlphaFoldDB" id="A0A445I4J9"/>
<keyword evidence="3 11" id="KW-0349">Heme</keyword>